<proteinExistence type="predicted"/>
<dbReference type="RefSeq" id="WP_238749670.1">
    <property type="nucleotide sequence ID" value="NZ_CAKLPZ010000001.1"/>
</dbReference>
<evidence type="ECO:0000313" key="1">
    <source>
        <dbReference type="EMBL" id="CAH0999490.1"/>
    </source>
</evidence>
<accession>A0ABM9AXQ0</accession>
<sequence>MRYLTLLLALGMMGCTEFFIQEIADAEVPFIPQLAVFTLLQPQDSLIVVDVRLTAPAVGSPPPDRSGRDLVSGAQVTISDSLQTFPLTLSTDPLRAGYVISNDIVRLRAGGRYTVSVTYEDLTARGTVTIPPEHGVGEGLEIATTEEGQNGFAEHRAWVSLLNPSGEEDYYLLLHDRRSYRSDGTLGRPERSLVDWLHGRTVTGPRLHFLPLTLAGRSQHLLRICRTTAATVSYLSSRDMARANTGNPFAEPTQVSSNVEGGLGLVGCAQCRLVYVKP</sequence>
<evidence type="ECO:0000313" key="2">
    <source>
        <dbReference type="Proteomes" id="UP000837803"/>
    </source>
</evidence>
<dbReference type="EMBL" id="CAKLPZ010000001">
    <property type="protein sequence ID" value="CAH0999490.1"/>
    <property type="molecule type" value="Genomic_DNA"/>
</dbReference>
<name>A0ABM9AXQ0_9BACT</name>
<comment type="caution">
    <text evidence="1">The sequence shown here is derived from an EMBL/GenBank/DDBJ whole genome shotgun (WGS) entry which is preliminary data.</text>
</comment>
<dbReference type="PROSITE" id="PS51257">
    <property type="entry name" value="PROKAR_LIPOPROTEIN"/>
    <property type="match status" value="1"/>
</dbReference>
<gene>
    <name evidence="1" type="ORF">LEM8419_00790</name>
</gene>
<evidence type="ECO:0008006" key="3">
    <source>
        <dbReference type="Google" id="ProtNLM"/>
    </source>
</evidence>
<dbReference type="InterPro" id="IPR025345">
    <property type="entry name" value="DUF4249"/>
</dbReference>
<reference evidence="1" key="1">
    <citation type="submission" date="2021-12" db="EMBL/GenBank/DDBJ databases">
        <authorList>
            <person name="Rodrigo-Torres L."/>
            <person name="Arahal R. D."/>
            <person name="Lucena T."/>
        </authorList>
    </citation>
    <scope>NUCLEOTIDE SEQUENCE</scope>
    <source>
        <strain evidence="1">CECT 8419</strain>
    </source>
</reference>
<dbReference type="Proteomes" id="UP000837803">
    <property type="component" value="Unassembled WGS sequence"/>
</dbReference>
<dbReference type="Pfam" id="PF14054">
    <property type="entry name" value="DUF4249"/>
    <property type="match status" value="1"/>
</dbReference>
<keyword evidence="2" id="KW-1185">Reference proteome</keyword>
<protein>
    <recommendedName>
        <fullName evidence="3">DUF4249 family protein</fullName>
    </recommendedName>
</protein>
<organism evidence="1 2">
    <name type="scientific">Neolewinella maritima</name>
    <dbReference type="NCBI Taxonomy" id="1383882"/>
    <lineage>
        <taxon>Bacteria</taxon>
        <taxon>Pseudomonadati</taxon>
        <taxon>Bacteroidota</taxon>
        <taxon>Saprospiria</taxon>
        <taxon>Saprospirales</taxon>
        <taxon>Lewinellaceae</taxon>
        <taxon>Neolewinella</taxon>
    </lineage>
</organism>